<name>A0A8E2AVP1_9APHY</name>
<sequence length="117" mass="12950">MYPSIPARRSVRRGRGEEACEFGMPASAKASRFTSEPALGSLARQNIALNGVPGYSRTLVLALIFGKNCVSFVLSDCVLLQNMRLSKIRPVSSNRYRQEHRAKAFDWPVSGLAQHAR</sequence>
<proteinExistence type="predicted"/>
<organism evidence="1 2">
    <name type="scientific">Obba rivulosa</name>
    <dbReference type="NCBI Taxonomy" id="1052685"/>
    <lineage>
        <taxon>Eukaryota</taxon>
        <taxon>Fungi</taxon>
        <taxon>Dikarya</taxon>
        <taxon>Basidiomycota</taxon>
        <taxon>Agaricomycotina</taxon>
        <taxon>Agaricomycetes</taxon>
        <taxon>Polyporales</taxon>
        <taxon>Gelatoporiaceae</taxon>
        <taxon>Obba</taxon>
    </lineage>
</organism>
<dbReference type="EMBL" id="KV722433">
    <property type="protein sequence ID" value="OCH89165.1"/>
    <property type="molecule type" value="Genomic_DNA"/>
</dbReference>
<keyword evidence="2" id="KW-1185">Reference proteome</keyword>
<accession>A0A8E2AVP1</accession>
<evidence type="ECO:0000313" key="2">
    <source>
        <dbReference type="Proteomes" id="UP000250043"/>
    </source>
</evidence>
<dbReference type="Proteomes" id="UP000250043">
    <property type="component" value="Unassembled WGS sequence"/>
</dbReference>
<dbReference type="AlphaFoldDB" id="A0A8E2AVP1"/>
<gene>
    <name evidence="1" type="ORF">OBBRIDRAFT_35716</name>
</gene>
<protein>
    <submittedName>
        <fullName evidence="1">Uncharacterized protein</fullName>
    </submittedName>
</protein>
<evidence type="ECO:0000313" key="1">
    <source>
        <dbReference type="EMBL" id="OCH89165.1"/>
    </source>
</evidence>
<reference evidence="1 2" key="1">
    <citation type="submission" date="2016-07" db="EMBL/GenBank/DDBJ databases">
        <title>Draft genome of the white-rot fungus Obba rivulosa 3A-2.</title>
        <authorList>
            <consortium name="DOE Joint Genome Institute"/>
            <person name="Miettinen O."/>
            <person name="Riley R."/>
            <person name="Acob R."/>
            <person name="Barry K."/>
            <person name="Cullen D."/>
            <person name="De Vries R."/>
            <person name="Hainaut M."/>
            <person name="Hatakka A."/>
            <person name="Henrissat B."/>
            <person name="Hilden K."/>
            <person name="Kuo R."/>
            <person name="Labutti K."/>
            <person name="Lipzen A."/>
            <person name="Makela M.R."/>
            <person name="Sandor L."/>
            <person name="Spatafora J.W."/>
            <person name="Grigoriev I.V."/>
            <person name="Hibbett D.S."/>
        </authorList>
    </citation>
    <scope>NUCLEOTIDE SEQUENCE [LARGE SCALE GENOMIC DNA]</scope>
    <source>
        <strain evidence="1 2">3A-2</strain>
    </source>
</reference>